<keyword evidence="2" id="KW-1185">Reference proteome</keyword>
<organism evidence="1 2">
    <name type="scientific">Tropilaelaps mercedesae</name>
    <dbReference type="NCBI Taxonomy" id="418985"/>
    <lineage>
        <taxon>Eukaryota</taxon>
        <taxon>Metazoa</taxon>
        <taxon>Ecdysozoa</taxon>
        <taxon>Arthropoda</taxon>
        <taxon>Chelicerata</taxon>
        <taxon>Arachnida</taxon>
        <taxon>Acari</taxon>
        <taxon>Parasitiformes</taxon>
        <taxon>Mesostigmata</taxon>
        <taxon>Gamasina</taxon>
        <taxon>Dermanyssoidea</taxon>
        <taxon>Laelapidae</taxon>
        <taxon>Tropilaelaps</taxon>
    </lineage>
</organism>
<reference evidence="1 2" key="1">
    <citation type="journal article" date="2017" name="Gigascience">
        <title>Draft genome of the honey bee ectoparasitic mite, Tropilaelaps mercedesae, is shaped by the parasitic life history.</title>
        <authorList>
            <person name="Dong X."/>
            <person name="Armstrong S.D."/>
            <person name="Xia D."/>
            <person name="Makepeace B.L."/>
            <person name="Darby A.C."/>
            <person name="Kadowaki T."/>
        </authorList>
    </citation>
    <scope>NUCLEOTIDE SEQUENCE [LARGE SCALE GENOMIC DNA]</scope>
    <source>
        <strain evidence="1">Wuxi-XJTLU</strain>
    </source>
</reference>
<protein>
    <submittedName>
        <fullName evidence="1">Uncharacterized protein</fullName>
    </submittedName>
</protein>
<feature type="non-terminal residue" evidence="1">
    <location>
        <position position="1"/>
    </location>
</feature>
<dbReference type="Proteomes" id="UP000192247">
    <property type="component" value="Unassembled WGS sequence"/>
</dbReference>
<dbReference type="InParanoid" id="A0A1V9X6W5"/>
<sequence>DQTNIGASVDTHWSACERIEEFSHPGLKKADLCLLQNFGFLETEIFRSALRAGAEYLRSVSNAVLFWKNNRHYDYDCFCD</sequence>
<evidence type="ECO:0000313" key="2">
    <source>
        <dbReference type="Proteomes" id="UP000192247"/>
    </source>
</evidence>
<evidence type="ECO:0000313" key="1">
    <source>
        <dbReference type="EMBL" id="OQR69111.1"/>
    </source>
</evidence>
<comment type="caution">
    <text evidence="1">The sequence shown here is derived from an EMBL/GenBank/DDBJ whole genome shotgun (WGS) entry which is preliminary data.</text>
</comment>
<accession>A0A1V9X6W5</accession>
<name>A0A1V9X6W5_9ACAR</name>
<gene>
    <name evidence="1" type="ORF">BIW11_12471</name>
</gene>
<proteinExistence type="predicted"/>
<dbReference type="EMBL" id="MNPL01022103">
    <property type="protein sequence ID" value="OQR69111.1"/>
    <property type="molecule type" value="Genomic_DNA"/>
</dbReference>
<dbReference type="AlphaFoldDB" id="A0A1V9X6W5"/>